<evidence type="ECO:0000256" key="1">
    <source>
        <dbReference type="ARBA" id="ARBA00004651"/>
    </source>
</evidence>
<evidence type="ECO:0000256" key="6">
    <source>
        <dbReference type="ARBA" id="ARBA00023136"/>
    </source>
</evidence>
<dbReference type="InterPro" id="IPR003317">
    <property type="entry name" value="Cyt-d_oxidase_su2"/>
</dbReference>
<evidence type="ECO:0000256" key="7">
    <source>
        <dbReference type="SAM" id="Phobius"/>
    </source>
</evidence>
<reference evidence="8" key="1">
    <citation type="submission" date="2018-06" db="EMBL/GenBank/DDBJ databases">
        <title>Paenibacillus xerothermodurans sp. nov. an extremely dry heat resistant spore forming bacterium isolated from the soil of Cape Canaveral, Florida.</title>
        <authorList>
            <person name="Seuylemezian A."/>
            <person name="Kaur N."/>
            <person name="Patil P."/>
            <person name="Patil P."/>
            <person name="Mayilraj S."/>
            <person name="Vaishampayan P."/>
        </authorList>
    </citation>
    <scope>NUCLEOTIDE SEQUENCE [LARGE SCALE GENOMIC DNA]</scope>
    <source>
        <strain evidence="8">ATCC 27380</strain>
    </source>
</reference>
<comment type="similarity">
    <text evidence="2">Belongs to the cytochrome ubiquinol oxidase subunit 2 family.</text>
</comment>
<comment type="subcellular location">
    <subcellularLocation>
        <location evidence="1">Cell membrane</location>
        <topology evidence="1">Multi-pass membrane protein</topology>
    </subcellularLocation>
</comment>
<feature type="transmembrane region" description="Helical" evidence="7">
    <location>
        <begin position="49"/>
        <end position="70"/>
    </location>
</feature>
<comment type="caution">
    <text evidence="8">The sequence shown here is derived from an EMBL/GenBank/DDBJ whole genome shotgun (WGS) entry which is preliminary data.</text>
</comment>
<keyword evidence="5 7" id="KW-1133">Transmembrane helix</keyword>
<evidence type="ECO:0000313" key="8">
    <source>
        <dbReference type="EMBL" id="PZE21777.1"/>
    </source>
</evidence>
<evidence type="ECO:0008006" key="10">
    <source>
        <dbReference type="Google" id="ProtNLM"/>
    </source>
</evidence>
<keyword evidence="4 7" id="KW-0812">Transmembrane</keyword>
<dbReference type="RefSeq" id="WP_089198918.1">
    <property type="nucleotide sequence ID" value="NZ_NHRJ02000002.1"/>
</dbReference>
<protein>
    <recommendedName>
        <fullName evidence="10">Cytochrome d ubiquinol oxidase subunit II</fullName>
    </recommendedName>
</protein>
<accession>A0A2W1NBH8</accession>
<feature type="transmembrane region" description="Helical" evidence="7">
    <location>
        <begin position="76"/>
        <end position="97"/>
    </location>
</feature>
<keyword evidence="3" id="KW-1003">Cell membrane</keyword>
<feature type="transmembrane region" description="Helical" evidence="7">
    <location>
        <begin position="233"/>
        <end position="253"/>
    </location>
</feature>
<feature type="transmembrane region" description="Helical" evidence="7">
    <location>
        <begin position="202"/>
        <end position="221"/>
    </location>
</feature>
<dbReference type="OrthoDB" id="2416742at2"/>
<organism evidence="8 9">
    <name type="scientific">Paenibacillus xerothermodurans</name>
    <dbReference type="NCBI Taxonomy" id="1977292"/>
    <lineage>
        <taxon>Bacteria</taxon>
        <taxon>Bacillati</taxon>
        <taxon>Bacillota</taxon>
        <taxon>Bacilli</taxon>
        <taxon>Bacillales</taxon>
        <taxon>Paenibacillaceae</taxon>
        <taxon>Paenibacillus</taxon>
    </lineage>
</organism>
<feature type="transmembrane region" description="Helical" evidence="7">
    <location>
        <begin position="6"/>
        <end position="37"/>
    </location>
</feature>
<feature type="transmembrane region" description="Helical" evidence="7">
    <location>
        <begin position="265"/>
        <end position="282"/>
    </location>
</feature>
<proteinExistence type="inferred from homology"/>
<keyword evidence="9" id="KW-1185">Reference proteome</keyword>
<feature type="transmembrane region" description="Helical" evidence="7">
    <location>
        <begin position="117"/>
        <end position="143"/>
    </location>
</feature>
<evidence type="ECO:0000256" key="3">
    <source>
        <dbReference type="ARBA" id="ARBA00022475"/>
    </source>
</evidence>
<evidence type="ECO:0000256" key="2">
    <source>
        <dbReference type="ARBA" id="ARBA00007543"/>
    </source>
</evidence>
<dbReference type="Proteomes" id="UP000214746">
    <property type="component" value="Unassembled WGS sequence"/>
</dbReference>
<dbReference type="Pfam" id="PF02322">
    <property type="entry name" value="Cyt_bd_oxida_II"/>
    <property type="match status" value="1"/>
</dbReference>
<name>A0A2W1NBH8_PAEXE</name>
<feature type="transmembrane region" description="Helical" evidence="7">
    <location>
        <begin position="163"/>
        <end position="182"/>
    </location>
</feature>
<dbReference type="AlphaFoldDB" id="A0A2W1NBH8"/>
<evidence type="ECO:0000256" key="5">
    <source>
        <dbReference type="ARBA" id="ARBA00022989"/>
    </source>
</evidence>
<gene>
    <name evidence="8" type="ORF">CBW46_005020</name>
</gene>
<evidence type="ECO:0000256" key="4">
    <source>
        <dbReference type="ARBA" id="ARBA00022692"/>
    </source>
</evidence>
<dbReference type="EMBL" id="NHRJ02000002">
    <property type="protein sequence ID" value="PZE21777.1"/>
    <property type="molecule type" value="Genomic_DNA"/>
</dbReference>
<sequence length="341" mass="38193">MSYAIVAASIIWVFVFMYAILGSIDFGTGFWAMVFGYNKKHKVADIANLYLSPTWKVTNVFLVLLAVALVNFFPRATYLLGSILVVPVCLALILLLIRSAFMVYSHSVRRHSRTLTLVSGITGLLIPGLLISILPVTLGGFVTVEDGVPILELTRLFTSPTEYAHLAFGLTTELFLSALFLADYSREAGDESAYYTLRHLAITFGPTTFALAIMTTLVMAPEAQWIVERFRELWVWFALSAAAFVIGLSALWWRRPDGKIGYPRVAVIAVVIQYALASYAYGRAHLPYLVYPYLTIEEGVVNPAMFRSLIISYAVCTAILVPVFILFWRLFLKDKRYLKPE</sequence>
<keyword evidence="6 7" id="KW-0472">Membrane</keyword>
<feature type="transmembrane region" description="Helical" evidence="7">
    <location>
        <begin position="310"/>
        <end position="332"/>
    </location>
</feature>
<evidence type="ECO:0000313" key="9">
    <source>
        <dbReference type="Proteomes" id="UP000214746"/>
    </source>
</evidence>
<dbReference type="GO" id="GO:0005886">
    <property type="term" value="C:plasma membrane"/>
    <property type="evidence" value="ECO:0007669"/>
    <property type="project" value="UniProtKB-SubCell"/>
</dbReference>